<feature type="compositionally biased region" description="Pro residues" evidence="1">
    <location>
        <begin position="537"/>
        <end position="550"/>
    </location>
</feature>
<feature type="compositionally biased region" description="Acidic residues" evidence="1">
    <location>
        <begin position="74"/>
        <end position="92"/>
    </location>
</feature>
<dbReference type="Proteomes" id="UP000027195">
    <property type="component" value="Unassembled WGS sequence"/>
</dbReference>
<feature type="compositionally biased region" description="Basic and acidic residues" evidence="1">
    <location>
        <begin position="170"/>
        <end position="261"/>
    </location>
</feature>
<dbReference type="InParanoid" id="A0A067N3T0"/>
<feature type="region of interest" description="Disordered" evidence="1">
    <location>
        <begin position="531"/>
        <end position="554"/>
    </location>
</feature>
<reference evidence="3" key="1">
    <citation type="journal article" date="2014" name="Proc. Natl. Acad. Sci. U.S.A.">
        <title>Extensive sampling of basidiomycete genomes demonstrates inadequacy of the white-rot/brown-rot paradigm for wood decay fungi.</title>
        <authorList>
            <person name="Riley R."/>
            <person name="Salamov A.A."/>
            <person name="Brown D.W."/>
            <person name="Nagy L.G."/>
            <person name="Floudas D."/>
            <person name="Held B.W."/>
            <person name="Levasseur A."/>
            <person name="Lombard V."/>
            <person name="Morin E."/>
            <person name="Otillar R."/>
            <person name="Lindquist E.A."/>
            <person name="Sun H."/>
            <person name="LaButti K.M."/>
            <person name="Schmutz J."/>
            <person name="Jabbour D."/>
            <person name="Luo H."/>
            <person name="Baker S.E."/>
            <person name="Pisabarro A.G."/>
            <person name="Walton J.D."/>
            <person name="Blanchette R.A."/>
            <person name="Henrissat B."/>
            <person name="Martin F."/>
            <person name="Cullen D."/>
            <person name="Hibbett D.S."/>
            <person name="Grigoriev I.V."/>
        </authorList>
    </citation>
    <scope>NUCLEOTIDE SEQUENCE [LARGE SCALE GENOMIC DNA]</scope>
    <source>
        <strain evidence="3">FD-172 SS1</strain>
    </source>
</reference>
<dbReference type="EMBL" id="KL198021">
    <property type="protein sequence ID" value="KDQ18406.1"/>
    <property type="molecule type" value="Genomic_DNA"/>
</dbReference>
<evidence type="ECO:0000313" key="3">
    <source>
        <dbReference type="Proteomes" id="UP000027195"/>
    </source>
</evidence>
<feature type="region of interest" description="Disordered" evidence="1">
    <location>
        <begin position="386"/>
        <end position="406"/>
    </location>
</feature>
<proteinExistence type="predicted"/>
<protein>
    <submittedName>
        <fullName evidence="2">Uncharacterized protein</fullName>
    </submittedName>
</protein>
<sequence length="629" mass="69846">MDHAWDHGDCDVDVERYFKDLAHAKANDAGYLSDEFIDGDADDQDEENGEWERAVSEHARQEREPTVESATYDYDPEVMAEEEEEEEGDDDDGGHSDSTLPDVEDLIRGIGQSTRAALAASSKRKAPPSSSPSPPLAASPSPPVPASVRRAENKKKEDRDAHARRARERKRAEAQIAREEKEKAREAALRDKAKRMEEARELRDRKAAAKELEREAKELEREQRVQEQAKARERAEEARREKVAGKQRELGERAATRQEEQERRAAGLVDLIVYIEVQTPPRTVAFGRGVRVERPPPNRFGPLPLAADTMWDDFLPSIATAVSLEPAQLPTDTFVWSPTSTASGGLPVTDETGFIAMHKIAATKGHTSVVIRMSNSIKKFHPVFMHEGEAPPPGPPAPPPGDRRPPIDQNLDAVVDRIRLRYPIGLCEQHPTIHCARDEATTLHYNLDQPKLAVWAHKIINDNGSIDEVPTGSMFFCREQAIKGLTASSSVPPPHPDYPPPPPGYFSNGPYTSASPGPYWPMPYPMQPPFYQHQPPVHAPPPPPPPPTPSTDPAREWALQVGLDRVAARGLITLQFNPSTDDLASVTEQEYKEAGLTSLSWTRVMVVWARWKAAKEVARSEATSSTTHN</sequence>
<dbReference type="AlphaFoldDB" id="A0A067N3T0"/>
<dbReference type="HOGENOM" id="CLU_434734_0_0_1"/>
<feature type="compositionally biased region" description="Basic and acidic residues" evidence="1">
    <location>
        <begin position="149"/>
        <end position="163"/>
    </location>
</feature>
<gene>
    <name evidence="2" type="ORF">BOTBODRAFT_42149</name>
</gene>
<name>A0A067N3T0_BOTB1</name>
<accession>A0A067N3T0</accession>
<feature type="region of interest" description="Disordered" evidence="1">
    <location>
        <begin position="29"/>
        <end position="261"/>
    </location>
</feature>
<feature type="compositionally biased region" description="Pro residues" evidence="1">
    <location>
        <begin position="129"/>
        <end position="145"/>
    </location>
</feature>
<evidence type="ECO:0000256" key="1">
    <source>
        <dbReference type="SAM" id="MobiDB-lite"/>
    </source>
</evidence>
<evidence type="ECO:0000313" key="2">
    <source>
        <dbReference type="EMBL" id="KDQ18406.1"/>
    </source>
</evidence>
<feature type="compositionally biased region" description="Basic and acidic residues" evidence="1">
    <location>
        <begin position="50"/>
        <end position="66"/>
    </location>
</feature>
<feature type="compositionally biased region" description="Acidic residues" evidence="1">
    <location>
        <begin position="35"/>
        <end position="49"/>
    </location>
</feature>
<keyword evidence="3" id="KW-1185">Reference proteome</keyword>
<dbReference type="OrthoDB" id="3238775at2759"/>
<feature type="compositionally biased region" description="Pro residues" evidence="1">
    <location>
        <begin position="390"/>
        <end position="400"/>
    </location>
</feature>
<organism evidence="2 3">
    <name type="scientific">Botryobasidium botryosum (strain FD-172 SS1)</name>
    <dbReference type="NCBI Taxonomy" id="930990"/>
    <lineage>
        <taxon>Eukaryota</taxon>
        <taxon>Fungi</taxon>
        <taxon>Dikarya</taxon>
        <taxon>Basidiomycota</taxon>
        <taxon>Agaricomycotina</taxon>
        <taxon>Agaricomycetes</taxon>
        <taxon>Cantharellales</taxon>
        <taxon>Botryobasidiaceae</taxon>
        <taxon>Botryobasidium</taxon>
    </lineage>
</organism>